<dbReference type="Pfam" id="PF13346">
    <property type="entry name" value="ABC2_membrane_5"/>
    <property type="match status" value="1"/>
</dbReference>
<dbReference type="PANTHER" id="PTHR41309:SF2">
    <property type="entry name" value="MEMBRANE PROTEIN"/>
    <property type="match status" value="1"/>
</dbReference>
<comment type="caution">
    <text evidence="2">The sequence shown here is derived from an EMBL/GenBank/DDBJ whole genome shotgun (WGS) entry which is preliminary data.</text>
</comment>
<feature type="transmembrane region" description="Helical" evidence="1">
    <location>
        <begin position="9"/>
        <end position="28"/>
    </location>
</feature>
<keyword evidence="3" id="KW-1185">Reference proteome</keyword>
<feature type="transmembrane region" description="Helical" evidence="1">
    <location>
        <begin position="76"/>
        <end position="97"/>
    </location>
</feature>
<sequence>MLQLIKKDFYIQKMVWLFMILAIAIYIFAQASSLFVGIIFGIVMTVNLFAIDEKKSAQLLLNSLPFTRKEIVSSKYIAAFLYIMCIIATISVLHVVVNQAIPNIYHLLMICIVSLLVVAIFYPFAYRFSSKYFTFLFVGIFAAYLFCLKLFVPNINDQIRELVGYLSSVSQPMIYAYILVATVIFYSMSWLLSIRIYSKKVFE</sequence>
<keyword evidence="1" id="KW-0472">Membrane</keyword>
<reference evidence="2 3" key="1">
    <citation type="submission" date="2022-03" db="EMBL/GenBank/DDBJ databases">
        <authorList>
            <person name="Jo J.-H."/>
            <person name="Im W.-T."/>
        </authorList>
    </citation>
    <scope>NUCLEOTIDE SEQUENCE [LARGE SCALE GENOMIC DNA]</scope>
    <source>
        <strain evidence="2 3">MA9</strain>
    </source>
</reference>
<accession>A0ABS9UB02</accession>
<feature type="transmembrane region" description="Helical" evidence="1">
    <location>
        <begin position="132"/>
        <end position="152"/>
    </location>
</feature>
<evidence type="ECO:0000256" key="1">
    <source>
        <dbReference type="SAM" id="Phobius"/>
    </source>
</evidence>
<dbReference type="EMBL" id="JAKZFC010000001">
    <property type="protein sequence ID" value="MCH7321528.1"/>
    <property type="molecule type" value="Genomic_DNA"/>
</dbReference>
<evidence type="ECO:0000313" key="2">
    <source>
        <dbReference type="EMBL" id="MCH7321528.1"/>
    </source>
</evidence>
<keyword evidence="1" id="KW-1133">Transmembrane helix</keyword>
<feature type="transmembrane region" description="Helical" evidence="1">
    <location>
        <begin position="34"/>
        <end position="51"/>
    </location>
</feature>
<gene>
    <name evidence="2" type="ORF">LZ480_06435</name>
</gene>
<dbReference type="Proteomes" id="UP001316087">
    <property type="component" value="Unassembled WGS sequence"/>
</dbReference>
<evidence type="ECO:0000313" key="3">
    <source>
        <dbReference type="Proteomes" id="UP001316087"/>
    </source>
</evidence>
<organism evidence="2 3">
    <name type="scientific">Solibacillus palustris</name>
    <dbReference type="NCBI Taxonomy" id="2908203"/>
    <lineage>
        <taxon>Bacteria</taxon>
        <taxon>Bacillati</taxon>
        <taxon>Bacillota</taxon>
        <taxon>Bacilli</taxon>
        <taxon>Bacillales</taxon>
        <taxon>Caryophanaceae</taxon>
        <taxon>Solibacillus</taxon>
    </lineage>
</organism>
<feature type="transmembrane region" description="Helical" evidence="1">
    <location>
        <begin position="172"/>
        <end position="192"/>
    </location>
</feature>
<proteinExistence type="predicted"/>
<dbReference type="RefSeq" id="WP_241368553.1">
    <property type="nucleotide sequence ID" value="NZ_JAKZFC010000001.1"/>
</dbReference>
<feature type="transmembrane region" description="Helical" evidence="1">
    <location>
        <begin position="103"/>
        <end position="125"/>
    </location>
</feature>
<dbReference type="PANTHER" id="PTHR41309">
    <property type="entry name" value="MEMBRANE PROTEIN-RELATED"/>
    <property type="match status" value="1"/>
</dbReference>
<dbReference type="InterPro" id="IPR025699">
    <property type="entry name" value="ABC2_memb-like"/>
</dbReference>
<keyword evidence="1" id="KW-0812">Transmembrane</keyword>
<name>A0ABS9UB02_9BACL</name>
<protein>
    <submittedName>
        <fullName evidence="2">ABC-2 transporter permease</fullName>
    </submittedName>
</protein>